<protein>
    <recommendedName>
        <fullName evidence="6">Tify domain-containing protein</fullName>
    </recommendedName>
</protein>
<dbReference type="SUPFAM" id="SSF57903">
    <property type="entry name" value="FYVE/PHD zinc finger"/>
    <property type="match status" value="1"/>
</dbReference>
<dbReference type="PANTHER" id="PTHR46508:SF2">
    <property type="entry name" value="INCREASED DNA METHYLATION 1"/>
    <property type="match status" value="1"/>
</dbReference>
<evidence type="ECO:0000256" key="4">
    <source>
        <dbReference type="ARBA" id="ARBA00022833"/>
    </source>
</evidence>
<evidence type="ECO:0000313" key="7">
    <source>
        <dbReference type="EMBL" id="KZT75317.1"/>
    </source>
</evidence>
<feature type="non-terminal residue" evidence="7">
    <location>
        <position position="1"/>
    </location>
</feature>
<dbReference type="InterPro" id="IPR011011">
    <property type="entry name" value="Znf_FYVE_PHD"/>
</dbReference>
<reference evidence="7 8" key="1">
    <citation type="journal article" date="2015" name="Proc. Natl. Acad. Sci. U.S.A.">
        <title>The resurrection genome of Boea hygrometrica: A blueprint for survival of dehydration.</title>
        <authorList>
            <person name="Xiao L."/>
            <person name="Yang G."/>
            <person name="Zhang L."/>
            <person name="Yang X."/>
            <person name="Zhao S."/>
            <person name="Ji Z."/>
            <person name="Zhou Q."/>
            <person name="Hu M."/>
            <person name="Wang Y."/>
            <person name="Chen M."/>
            <person name="Xu Y."/>
            <person name="Jin H."/>
            <person name="Xiao X."/>
            <person name="Hu G."/>
            <person name="Bao F."/>
            <person name="Hu Y."/>
            <person name="Wan P."/>
            <person name="Li L."/>
            <person name="Deng X."/>
            <person name="Kuang T."/>
            <person name="Xiang C."/>
            <person name="Zhu J.K."/>
            <person name="Oliver M.J."/>
            <person name="He Y."/>
        </authorList>
    </citation>
    <scope>NUCLEOTIDE SEQUENCE [LARGE SCALE GENOMIC DNA]</scope>
    <source>
        <strain evidence="8">cv. XS01</strain>
    </source>
</reference>
<dbReference type="Proteomes" id="UP000250235">
    <property type="component" value="Unassembled WGS sequence"/>
</dbReference>
<keyword evidence="4" id="KW-0862">Zinc</keyword>
<comment type="subcellular location">
    <subcellularLocation>
        <location evidence="1">Nucleus</location>
    </subcellularLocation>
</comment>
<dbReference type="Gene3D" id="3.30.40.10">
    <property type="entry name" value="Zinc/RING finger domain, C3HC4 (zinc finger)"/>
    <property type="match status" value="1"/>
</dbReference>
<organism evidence="7 8">
    <name type="scientific">Dorcoceras hygrometricum</name>
    <dbReference type="NCBI Taxonomy" id="472368"/>
    <lineage>
        <taxon>Eukaryota</taxon>
        <taxon>Viridiplantae</taxon>
        <taxon>Streptophyta</taxon>
        <taxon>Embryophyta</taxon>
        <taxon>Tracheophyta</taxon>
        <taxon>Spermatophyta</taxon>
        <taxon>Magnoliopsida</taxon>
        <taxon>eudicotyledons</taxon>
        <taxon>Gunneridae</taxon>
        <taxon>Pentapetalae</taxon>
        <taxon>asterids</taxon>
        <taxon>lamiids</taxon>
        <taxon>Lamiales</taxon>
        <taxon>Gesneriaceae</taxon>
        <taxon>Didymocarpoideae</taxon>
        <taxon>Trichosporeae</taxon>
        <taxon>Loxocarpinae</taxon>
        <taxon>Dorcoceras</taxon>
    </lineage>
</organism>
<evidence type="ECO:0000313" key="8">
    <source>
        <dbReference type="Proteomes" id="UP000250235"/>
    </source>
</evidence>
<dbReference type="OrthoDB" id="429143at2759"/>
<keyword evidence="3" id="KW-0863">Zinc-finger</keyword>
<evidence type="ECO:0000256" key="1">
    <source>
        <dbReference type="ARBA" id="ARBA00004123"/>
    </source>
</evidence>
<keyword evidence="5" id="KW-0539">Nucleus</keyword>
<feature type="domain" description="Tify" evidence="6">
    <location>
        <begin position="1"/>
        <end position="49"/>
    </location>
</feature>
<sequence>ISRDGIICRCCDKLLSISEFKSHAGFKLNCPCMNLFMESGKPLTLCHLEAWSLEYKSRQRTPQTGQDDEIDQNDDSCGRCGDVGELICCDNCPSAFHQACLFEQVCL</sequence>
<gene>
    <name evidence="7" type="ORF">F511_47658</name>
</gene>
<dbReference type="GO" id="GO:0008270">
    <property type="term" value="F:zinc ion binding"/>
    <property type="evidence" value="ECO:0007669"/>
    <property type="project" value="UniProtKB-KW"/>
</dbReference>
<accession>A0A2Z6ZQI1</accession>
<name>A0A2Z6ZQI1_9LAMI</name>
<dbReference type="GO" id="GO:0005634">
    <property type="term" value="C:nucleus"/>
    <property type="evidence" value="ECO:0007669"/>
    <property type="project" value="UniProtKB-SubCell"/>
</dbReference>
<dbReference type="AlphaFoldDB" id="A0A2Z6ZQI1"/>
<dbReference type="Pfam" id="PF16135">
    <property type="entry name" value="TDBD"/>
    <property type="match status" value="1"/>
</dbReference>
<dbReference type="InterPro" id="IPR032308">
    <property type="entry name" value="TDBD"/>
</dbReference>
<keyword evidence="8" id="KW-1185">Reference proteome</keyword>
<evidence type="ECO:0000259" key="6">
    <source>
        <dbReference type="Pfam" id="PF16135"/>
    </source>
</evidence>
<evidence type="ECO:0000256" key="5">
    <source>
        <dbReference type="ARBA" id="ARBA00023242"/>
    </source>
</evidence>
<keyword evidence="2" id="KW-0479">Metal-binding</keyword>
<proteinExistence type="predicted"/>
<evidence type="ECO:0000256" key="2">
    <source>
        <dbReference type="ARBA" id="ARBA00022723"/>
    </source>
</evidence>
<dbReference type="PANTHER" id="PTHR46508">
    <property type="entry name" value="PHD FINGER FAMILY PROTEIN"/>
    <property type="match status" value="1"/>
</dbReference>
<evidence type="ECO:0000256" key="3">
    <source>
        <dbReference type="ARBA" id="ARBA00022771"/>
    </source>
</evidence>
<dbReference type="EMBL" id="KV281676">
    <property type="protein sequence ID" value="KZT75317.1"/>
    <property type="molecule type" value="Genomic_DNA"/>
</dbReference>
<dbReference type="InterPro" id="IPR013083">
    <property type="entry name" value="Znf_RING/FYVE/PHD"/>
</dbReference>